<evidence type="ECO:0000256" key="1">
    <source>
        <dbReference type="SAM" id="MobiDB-lite"/>
    </source>
</evidence>
<reference evidence="2 3" key="1">
    <citation type="submission" date="2023-03" db="EMBL/GenBank/DDBJ databases">
        <title>Genome sequence of Lichtheimia ornata CBS 291.66.</title>
        <authorList>
            <person name="Mohabir J.T."/>
            <person name="Shea T.P."/>
            <person name="Kurbessoian T."/>
            <person name="Berby B."/>
            <person name="Fontaine J."/>
            <person name="Livny J."/>
            <person name="Gnirke A."/>
            <person name="Stajich J.E."/>
            <person name="Cuomo C.A."/>
        </authorList>
    </citation>
    <scope>NUCLEOTIDE SEQUENCE [LARGE SCALE GENOMIC DNA]</scope>
    <source>
        <strain evidence="2">CBS 291.66</strain>
    </source>
</reference>
<gene>
    <name evidence="2" type="ORF">O0I10_003059</name>
</gene>
<feature type="compositionally biased region" description="Polar residues" evidence="1">
    <location>
        <begin position="78"/>
        <end position="101"/>
    </location>
</feature>
<dbReference type="GeneID" id="83210472"/>
<keyword evidence="3" id="KW-1185">Reference proteome</keyword>
<name>A0AAD7XXZ9_9FUNG</name>
<feature type="region of interest" description="Disordered" evidence="1">
    <location>
        <begin position="66"/>
        <end position="101"/>
    </location>
</feature>
<protein>
    <submittedName>
        <fullName evidence="2">Uncharacterized protein</fullName>
    </submittedName>
</protein>
<comment type="caution">
    <text evidence="2">The sequence shown here is derived from an EMBL/GenBank/DDBJ whole genome shotgun (WGS) entry which is preliminary data.</text>
</comment>
<accession>A0AAD7XXZ9</accession>
<sequence>MLSCVVDKNPDKANHAAVIGYLIMGLDMELAIMDAPVGGSGRVSGSIMERKGADDEYSTVNTINKRKRKEVDIATKPLRTSTLSPSFNRQSSPKSQSQTLA</sequence>
<dbReference type="AlphaFoldDB" id="A0AAD7XXZ9"/>
<dbReference type="EMBL" id="JARTCD010000009">
    <property type="protein sequence ID" value="KAJ8661309.1"/>
    <property type="molecule type" value="Genomic_DNA"/>
</dbReference>
<dbReference type="RefSeq" id="XP_058346222.1">
    <property type="nucleotide sequence ID" value="XM_058483133.1"/>
</dbReference>
<organism evidence="2 3">
    <name type="scientific">Lichtheimia ornata</name>
    <dbReference type="NCBI Taxonomy" id="688661"/>
    <lineage>
        <taxon>Eukaryota</taxon>
        <taxon>Fungi</taxon>
        <taxon>Fungi incertae sedis</taxon>
        <taxon>Mucoromycota</taxon>
        <taxon>Mucoromycotina</taxon>
        <taxon>Mucoromycetes</taxon>
        <taxon>Mucorales</taxon>
        <taxon>Lichtheimiaceae</taxon>
        <taxon>Lichtheimia</taxon>
    </lineage>
</organism>
<dbReference type="Proteomes" id="UP001234581">
    <property type="component" value="Unassembled WGS sequence"/>
</dbReference>
<evidence type="ECO:0000313" key="3">
    <source>
        <dbReference type="Proteomes" id="UP001234581"/>
    </source>
</evidence>
<evidence type="ECO:0000313" key="2">
    <source>
        <dbReference type="EMBL" id="KAJ8661309.1"/>
    </source>
</evidence>
<proteinExistence type="predicted"/>